<feature type="domain" description="CCHC-type" evidence="4">
    <location>
        <begin position="272"/>
        <end position="287"/>
    </location>
</feature>
<dbReference type="Gene3D" id="4.10.60.10">
    <property type="entry name" value="Zinc finger, CCHC-type"/>
    <property type="match status" value="1"/>
</dbReference>
<dbReference type="InterPro" id="IPR032549">
    <property type="entry name" value="DUF4939"/>
</dbReference>
<keyword evidence="1" id="KW-0479">Metal-binding</keyword>
<accession>A0A2D4PX05</accession>
<sequence length="317" mass="34932">MEQIQAENVFLQQQVATLAGQLQQLQATLAAPQPAPPIRRTCPVAVPDKFDGTMAMFPAFFGQCQLFLALRQEDFPQDRDKVGFVISLLSDNAARWATPLLLQDSPLLRDFAQFRVALEDMFADPIRAQTATRQLRTLRQGQGALQTYISEFWLISQDSAWNEAALMDAFQEGLADGILDELARVDVTATLNELIRLCLRIDARLQLRNARRPRAAPASPAPVPERLPRREPSVLPTVQSAPKRSDEPMDLGAARPRLSQAERDRRRTGGLCLYCGEPGHFVRFCPKKGRGASVSSAVPRAPPSVPGNGGSPAWGQN</sequence>
<dbReference type="EMBL" id="IACN01090780">
    <property type="protein sequence ID" value="LAB61796.1"/>
    <property type="molecule type" value="Transcribed_RNA"/>
</dbReference>
<name>A0A2D4PX05_MICSU</name>
<feature type="coiled-coil region" evidence="2">
    <location>
        <begin position="1"/>
        <end position="28"/>
    </location>
</feature>
<keyword evidence="1" id="KW-0862">Zinc</keyword>
<dbReference type="SMART" id="SM00343">
    <property type="entry name" value="ZnF_C2HC"/>
    <property type="match status" value="1"/>
</dbReference>
<organism evidence="5">
    <name type="scientific">Micrurus surinamensis</name>
    <name type="common">Surinam coral snake</name>
    <dbReference type="NCBI Taxonomy" id="129470"/>
    <lineage>
        <taxon>Eukaryota</taxon>
        <taxon>Metazoa</taxon>
        <taxon>Chordata</taxon>
        <taxon>Craniata</taxon>
        <taxon>Vertebrata</taxon>
        <taxon>Euteleostomi</taxon>
        <taxon>Lepidosauria</taxon>
        <taxon>Squamata</taxon>
        <taxon>Bifurcata</taxon>
        <taxon>Unidentata</taxon>
        <taxon>Episquamata</taxon>
        <taxon>Toxicofera</taxon>
        <taxon>Serpentes</taxon>
        <taxon>Colubroidea</taxon>
        <taxon>Elapidae</taxon>
        <taxon>Elapinae</taxon>
        <taxon>Micrurus</taxon>
    </lineage>
</organism>
<dbReference type="PROSITE" id="PS50158">
    <property type="entry name" value="ZF_CCHC"/>
    <property type="match status" value="1"/>
</dbReference>
<dbReference type="InterPro" id="IPR032567">
    <property type="entry name" value="RTL1-rel"/>
</dbReference>
<evidence type="ECO:0000259" key="4">
    <source>
        <dbReference type="PROSITE" id="PS50158"/>
    </source>
</evidence>
<evidence type="ECO:0000313" key="5">
    <source>
        <dbReference type="EMBL" id="LAB61796.1"/>
    </source>
</evidence>
<dbReference type="GO" id="GO:0003676">
    <property type="term" value="F:nucleic acid binding"/>
    <property type="evidence" value="ECO:0007669"/>
    <property type="project" value="InterPro"/>
</dbReference>
<evidence type="ECO:0000256" key="3">
    <source>
        <dbReference type="SAM" id="MobiDB-lite"/>
    </source>
</evidence>
<evidence type="ECO:0000256" key="1">
    <source>
        <dbReference type="PROSITE-ProRule" id="PRU00047"/>
    </source>
</evidence>
<keyword evidence="1" id="KW-0863">Zinc-finger</keyword>
<dbReference type="InterPro" id="IPR001878">
    <property type="entry name" value="Znf_CCHC"/>
</dbReference>
<feature type="region of interest" description="Disordered" evidence="3">
    <location>
        <begin position="289"/>
        <end position="317"/>
    </location>
</feature>
<reference evidence="5" key="1">
    <citation type="submission" date="2017-07" db="EMBL/GenBank/DDBJ databases">
        <authorList>
            <person name="Mikheyev A."/>
            <person name="Grau M."/>
        </authorList>
    </citation>
    <scope>NUCLEOTIDE SEQUENCE</scope>
    <source>
        <tissue evidence="5">Venom_gland</tissue>
    </source>
</reference>
<dbReference type="GO" id="GO:0008270">
    <property type="term" value="F:zinc ion binding"/>
    <property type="evidence" value="ECO:0007669"/>
    <property type="project" value="UniProtKB-KW"/>
</dbReference>
<dbReference type="InterPro" id="IPR036875">
    <property type="entry name" value="Znf_CCHC_sf"/>
</dbReference>
<feature type="region of interest" description="Disordered" evidence="3">
    <location>
        <begin position="210"/>
        <end position="262"/>
    </location>
</feature>
<dbReference type="PANTHER" id="PTHR15503:SF31">
    <property type="entry name" value="RETROTRANSPOSON-DERIVED PROTEIN PEG10"/>
    <property type="match status" value="1"/>
</dbReference>
<dbReference type="GO" id="GO:0005829">
    <property type="term" value="C:cytosol"/>
    <property type="evidence" value="ECO:0007669"/>
    <property type="project" value="TreeGrafter"/>
</dbReference>
<evidence type="ECO:0000256" key="2">
    <source>
        <dbReference type="SAM" id="Coils"/>
    </source>
</evidence>
<dbReference type="PANTHER" id="PTHR15503">
    <property type="entry name" value="LDOC1 RELATED"/>
    <property type="match status" value="1"/>
</dbReference>
<proteinExistence type="predicted"/>
<dbReference type="Pfam" id="PF16297">
    <property type="entry name" value="DUF4939"/>
    <property type="match status" value="1"/>
</dbReference>
<dbReference type="SUPFAM" id="SSF57756">
    <property type="entry name" value="Retrovirus zinc finger-like domains"/>
    <property type="match status" value="1"/>
</dbReference>
<protein>
    <recommendedName>
        <fullName evidence="4">CCHC-type domain-containing protein</fullName>
    </recommendedName>
</protein>
<reference evidence="5" key="2">
    <citation type="submission" date="2017-11" db="EMBL/GenBank/DDBJ databases">
        <title>Coralsnake Venomics: Analyses of Venom Gland Transcriptomes and Proteomes of Six Brazilian Taxa.</title>
        <authorList>
            <person name="Aird S.D."/>
            <person name="Jorge da Silva N."/>
            <person name="Qiu L."/>
            <person name="Villar-Briones A."/>
            <person name="Aparecida-Saddi V."/>
            <person name="Campos-Telles M.P."/>
            <person name="Grau M."/>
            <person name="Mikheyev A.S."/>
        </authorList>
    </citation>
    <scope>NUCLEOTIDE SEQUENCE</scope>
    <source>
        <tissue evidence="5">Venom_gland</tissue>
    </source>
</reference>
<keyword evidence="2" id="KW-0175">Coiled coil</keyword>
<feature type="compositionally biased region" description="Gly residues" evidence="3">
    <location>
        <begin position="307"/>
        <end position="317"/>
    </location>
</feature>
<dbReference type="AlphaFoldDB" id="A0A2D4PX05"/>